<feature type="region of interest" description="Disordered" evidence="5">
    <location>
        <begin position="427"/>
        <end position="446"/>
    </location>
</feature>
<comment type="caution">
    <text evidence="8">The sequence shown here is derived from an EMBL/GenBank/DDBJ whole genome shotgun (WGS) entry which is preliminary data.</text>
</comment>
<dbReference type="SUPFAM" id="SSF49447">
    <property type="entry name" value="Second domain of Mu2 adaptin subunit (ap50) of ap2 adaptor"/>
    <property type="match status" value="1"/>
</dbReference>
<dbReference type="GO" id="GO:0006897">
    <property type="term" value="P:endocytosis"/>
    <property type="evidence" value="ECO:0007669"/>
    <property type="project" value="UniProtKB-KW"/>
</dbReference>
<dbReference type="PROSITE" id="PS51070">
    <property type="entry name" value="SHD"/>
    <property type="match status" value="1"/>
</dbReference>
<evidence type="ECO:0000256" key="5">
    <source>
        <dbReference type="SAM" id="MobiDB-lite"/>
    </source>
</evidence>
<feature type="compositionally biased region" description="Basic residues" evidence="5">
    <location>
        <begin position="56"/>
        <end position="68"/>
    </location>
</feature>
<evidence type="ECO:0008006" key="10">
    <source>
        <dbReference type="Google" id="ProtNLM"/>
    </source>
</evidence>
<organism evidence="8 9">
    <name type="scientific">Pomacea canaliculata</name>
    <name type="common">Golden apple snail</name>
    <dbReference type="NCBI Taxonomy" id="400727"/>
    <lineage>
        <taxon>Eukaryota</taxon>
        <taxon>Metazoa</taxon>
        <taxon>Spiralia</taxon>
        <taxon>Lophotrochozoa</taxon>
        <taxon>Mollusca</taxon>
        <taxon>Gastropoda</taxon>
        <taxon>Caenogastropoda</taxon>
        <taxon>Architaenioglossa</taxon>
        <taxon>Ampullarioidea</taxon>
        <taxon>Ampullariidae</taxon>
        <taxon>Pomacea</taxon>
    </lineage>
</organism>
<evidence type="ECO:0000259" key="7">
    <source>
        <dbReference type="PROSITE" id="PS51072"/>
    </source>
</evidence>
<feature type="compositionally biased region" description="Low complexity" evidence="5">
    <location>
        <begin position="432"/>
        <end position="446"/>
    </location>
</feature>
<dbReference type="InterPro" id="IPR050431">
    <property type="entry name" value="Adaptor_comp_med_subunit"/>
</dbReference>
<dbReference type="OMA" id="MFENENC"/>
<protein>
    <recommendedName>
        <fullName evidence="10">MHD domain-containing protein</fullName>
    </recommendedName>
</protein>
<dbReference type="Gene3D" id="2.60.40.1170">
    <property type="entry name" value="Mu homology domain, subdomain B"/>
    <property type="match status" value="3"/>
</dbReference>
<feature type="region of interest" description="Disordered" evidence="5">
    <location>
        <begin position="1"/>
        <end position="112"/>
    </location>
</feature>
<keyword evidence="4" id="KW-0254">Endocytosis</keyword>
<feature type="region of interest" description="Disordered" evidence="5">
    <location>
        <begin position="638"/>
        <end position="691"/>
    </location>
</feature>
<feature type="region of interest" description="Disordered" evidence="5">
    <location>
        <begin position="707"/>
        <end position="788"/>
    </location>
</feature>
<evidence type="ECO:0000256" key="1">
    <source>
        <dbReference type="ARBA" id="ARBA00004496"/>
    </source>
</evidence>
<dbReference type="Proteomes" id="UP000245119">
    <property type="component" value="Linkage Group LG8"/>
</dbReference>
<evidence type="ECO:0000313" key="8">
    <source>
        <dbReference type="EMBL" id="PVD25586.1"/>
    </source>
</evidence>
<dbReference type="InterPro" id="IPR012320">
    <property type="entry name" value="SHD_dom"/>
</dbReference>
<evidence type="ECO:0000256" key="4">
    <source>
        <dbReference type="ARBA" id="ARBA00022583"/>
    </source>
</evidence>
<dbReference type="FunFam" id="2.60.40.1170:FF:000022">
    <property type="entry name" value="AP-1 complex subunit mu"/>
    <property type="match status" value="1"/>
</dbReference>
<proteinExistence type="inferred from homology"/>
<name>A0A2T7NWP7_POMCA</name>
<feature type="domain" description="MHD" evidence="7">
    <location>
        <begin position="951"/>
        <end position="1264"/>
    </location>
</feature>
<feature type="compositionally biased region" description="Pro residues" evidence="5">
    <location>
        <begin position="715"/>
        <end position="726"/>
    </location>
</feature>
<comment type="similarity">
    <text evidence="2">Belongs to the Stoned B family.</text>
</comment>
<dbReference type="AlphaFoldDB" id="A0A2T7NWP7"/>
<keyword evidence="3" id="KW-0963">Cytoplasm</keyword>
<feature type="compositionally biased region" description="Basic and acidic residues" evidence="5">
    <location>
        <begin position="163"/>
        <end position="172"/>
    </location>
</feature>
<dbReference type="OrthoDB" id="10063141at2759"/>
<dbReference type="EMBL" id="PZQS01000008">
    <property type="protein sequence ID" value="PVD25586.1"/>
    <property type="molecule type" value="Genomic_DNA"/>
</dbReference>
<dbReference type="STRING" id="400727.A0A2T7NWP7"/>
<reference evidence="8 9" key="1">
    <citation type="submission" date="2018-04" db="EMBL/GenBank/DDBJ databases">
        <title>The genome of golden apple snail Pomacea canaliculata provides insight into stress tolerance and invasive adaptation.</title>
        <authorList>
            <person name="Liu C."/>
            <person name="Liu B."/>
            <person name="Ren Y."/>
            <person name="Zhang Y."/>
            <person name="Wang H."/>
            <person name="Li S."/>
            <person name="Jiang F."/>
            <person name="Yin L."/>
            <person name="Zhang G."/>
            <person name="Qian W."/>
            <person name="Fan W."/>
        </authorList>
    </citation>
    <scope>NUCLEOTIDE SEQUENCE [LARGE SCALE GENOMIC DNA]</scope>
    <source>
        <strain evidence="8">SZHN2017</strain>
        <tissue evidence="8">Muscle</tissue>
    </source>
</reference>
<feature type="region of interest" description="Disordered" evidence="5">
    <location>
        <begin position="149"/>
        <end position="210"/>
    </location>
</feature>
<feature type="compositionally biased region" description="Basic and acidic residues" evidence="5">
    <location>
        <begin position="749"/>
        <end position="766"/>
    </location>
</feature>
<dbReference type="InterPro" id="IPR036168">
    <property type="entry name" value="AP2_Mu_C_sf"/>
</dbReference>
<dbReference type="Pfam" id="PF00928">
    <property type="entry name" value="Adap_comp_sub"/>
    <property type="match status" value="1"/>
</dbReference>
<evidence type="ECO:0000259" key="6">
    <source>
        <dbReference type="PROSITE" id="PS51070"/>
    </source>
</evidence>
<feature type="region of interest" description="Disordered" evidence="5">
    <location>
        <begin position="488"/>
        <end position="507"/>
    </location>
</feature>
<dbReference type="PROSITE" id="PS51072">
    <property type="entry name" value="MHD"/>
    <property type="match status" value="1"/>
</dbReference>
<comment type="subcellular location">
    <subcellularLocation>
        <location evidence="1">Cytoplasm</location>
    </subcellularLocation>
</comment>
<feature type="compositionally biased region" description="Polar residues" evidence="5">
    <location>
        <begin position="1"/>
        <end position="12"/>
    </location>
</feature>
<feature type="domain" description="SHD" evidence="6">
    <location>
        <begin position="797"/>
        <end position="947"/>
    </location>
</feature>
<gene>
    <name evidence="8" type="ORF">C0Q70_13244</name>
</gene>
<feature type="compositionally biased region" description="Basic and acidic residues" evidence="5">
    <location>
        <begin position="98"/>
        <end position="112"/>
    </location>
</feature>
<evidence type="ECO:0000256" key="3">
    <source>
        <dbReference type="ARBA" id="ARBA00022490"/>
    </source>
</evidence>
<dbReference type="InterPro" id="IPR028565">
    <property type="entry name" value="MHD"/>
</dbReference>
<sequence>MSTGSWDESSNLVKDLPSPPAACEPDEVFDKSETAASKEAVDSQSASGWIKQASPSHKHGLFSKKTKASKGLGFLIKASKEGSKRRSKSPSKSPAKSPPKDDLTEDWVDREPVDENIKEKSEQWQAFFQMQDRIKQNVLKTQSTIGKLSAGRISPSGRISPAKQHEHLREEETSPVQWTNFGADDAPPLGESDMQENGAENFPHDEVQFSNNDDTELSTLITSVKDLPHFQLTPAVSLHQQYKSRRLSMEQENKMDLLAFEKPVPPSTPVEPQGESVDLLGLSLVTDSGDMGSQPAPIIVNEDLLGLDDFLSGPPTAIDQTGNDSLMSDWFMGSGTTYSSGQSSLCSSPISFDPDFLAEQSQFASDSTAVSNLARSLVDDFLQWGAEAEKKSAEPLSRNPFQSDSFQTLTAVKPDAFNPFATIVESDDADGSSEFPPSSAAPSSGATDTKTFGLFFTSKDRRSFGKDSADPFDHFECAVSAQHSQGLAASGKTFHESPRGSLYGEPSSEAITKAGTQNPFLGNTTTSSQAVFDEDFFEKKGVQSKGSKQDAESIWGTAETGASSQAFNPFQDDLFTAESIPTHSTDNTADAAGELSIRPINPFLTASFENIAANPTQSADFLRLFVASTDETDSFGASSAVASSHETGDTFDPFSSAPVKVPKPDSLGMNFEDVSRSTYDNVDEDNQDSRNMSGFSVKIQAEPINYEGAGGAVPTLPPPPKPPKSPQIPTRENPFDRDSPPEENFAKFQVDEESIKVKEVPAERGVLKSASSESSSPEEDESTEPLEPFRPVFSKTSWKLMLRQPIKKKLAGNRYWKTVYVKVIKQKEGPVLKVFENEDCEGDSFQELPLQPCYSVSDLSVQQFDQFGKIHTAKVQYIFYRERVGIKPERITPSFVKKPKPTMVLDHSPQVSELLKFGSLDKDEMSSFIWEMEDTFMKLESFREKTLSYTKDEIQAEVWDEYMAVINKDGHTLSQKARVRVFVLAFLTGMPNCELGINDRTRKGKEVVGRHDIIPVKTEDWIRIENPEFHCVVDLETFKNTHNIRFHPLDACQFELVRFRVRPRENRELPLQMRAQQIMKDRHFEIRCDMLVTGYHAFSKKCGQFPCEDIEIRFKIPEPWVYYFRYERKFKYGSIKSMMRKPGKIKGLERITMMAQGLMSPTLMEASVGIAKYEHLYRSVVWRIPRLPERNQGAYKNHMFVLRLDLGPHDEIPEAFEEWATASFTMPATTVSKTQVRSISVENPNPPEKWVRYVAKYEYKVQMECRVETTSDLEGGSD</sequence>
<dbReference type="GO" id="GO:0005737">
    <property type="term" value="C:cytoplasm"/>
    <property type="evidence" value="ECO:0007669"/>
    <property type="project" value="UniProtKB-SubCell"/>
</dbReference>
<accession>A0A2T7NWP7</accession>
<evidence type="ECO:0000256" key="2">
    <source>
        <dbReference type="ARBA" id="ARBA00005579"/>
    </source>
</evidence>
<keyword evidence="9" id="KW-1185">Reference proteome</keyword>
<dbReference type="PANTHER" id="PTHR10529">
    <property type="entry name" value="AP COMPLEX SUBUNIT MU"/>
    <property type="match status" value="1"/>
</dbReference>
<evidence type="ECO:0000313" key="9">
    <source>
        <dbReference type="Proteomes" id="UP000245119"/>
    </source>
</evidence>